<evidence type="ECO:0000256" key="1">
    <source>
        <dbReference type="SAM" id="Phobius"/>
    </source>
</evidence>
<evidence type="ECO:0000313" key="3">
    <source>
        <dbReference type="Proteomes" id="UP000198372"/>
    </source>
</evidence>
<keyword evidence="1" id="KW-0472">Membrane</keyword>
<keyword evidence="3" id="KW-1185">Reference proteome</keyword>
<dbReference type="OrthoDB" id="2561686at2759"/>
<protein>
    <submittedName>
        <fullName evidence="2">BQ2448_5811 protein</fullName>
    </submittedName>
</protein>
<feature type="transmembrane region" description="Helical" evidence="1">
    <location>
        <begin position="54"/>
        <end position="75"/>
    </location>
</feature>
<organism evidence="2 3">
    <name type="scientific">Microbotryum intermedium</name>
    <dbReference type="NCBI Taxonomy" id="269621"/>
    <lineage>
        <taxon>Eukaryota</taxon>
        <taxon>Fungi</taxon>
        <taxon>Dikarya</taxon>
        <taxon>Basidiomycota</taxon>
        <taxon>Pucciniomycotina</taxon>
        <taxon>Microbotryomycetes</taxon>
        <taxon>Microbotryales</taxon>
        <taxon>Microbotryaceae</taxon>
        <taxon>Microbotryum</taxon>
    </lineage>
</organism>
<reference evidence="3" key="1">
    <citation type="submission" date="2016-09" db="EMBL/GenBank/DDBJ databases">
        <authorList>
            <person name="Jeantristanb JTB J.-T."/>
            <person name="Ricardo R."/>
        </authorList>
    </citation>
    <scope>NUCLEOTIDE SEQUENCE [LARGE SCALE GENOMIC DNA]</scope>
</reference>
<name>A0A238F2D1_9BASI</name>
<dbReference type="Proteomes" id="UP000198372">
    <property type="component" value="Unassembled WGS sequence"/>
</dbReference>
<evidence type="ECO:0000313" key="2">
    <source>
        <dbReference type="EMBL" id="SCV67165.1"/>
    </source>
</evidence>
<gene>
    <name evidence="2" type="ORF">BQ2448_5811</name>
</gene>
<sequence length="90" mass="9628">MPSLTHAVGDFFNSIFSFFKGIINSILALVQHLLHLIVSIVEQVAGLAKDVVSFLMHNAVIIGVLFAAFVAYSLFAGNKAGTAAPNKKRV</sequence>
<proteinExistence type="predicted"/>
<feature type="transmembrane region" description="Helical" evidence="1">
    <location>
        <begin position="12"/>
        <end position="34"/>
    </location>
</feature>
<keyword evidence="1" id="KW-1133">Transmembrane helix</keyword>
<dbReference type="AlphaFoldDB" id="A0A238F2D1"/>
<accession>A0A238F2D1</accession>
<keyword evidence="1" id="KW-0812">Transmembrane</keyword>
<dbReference type="EMBL" id="FMSP01000001">
    <property type="protein sequence ID" value="SCV67165.1"/>
    <property type="molecule type" value="Genomic_DNA"/>
</dbReference>